<evidence type="ECO:0000313" key="7">
    <source>
        <dbReference type="Proteomes" id="UP000503540"/>
    </source>
</evidence>
<sequence>MTGTVVRVSELPLSPMGELDDAELCDAGAGDRTVVGRAVRILDAVATGTPPVSLARLTIRTGLPKATVRRIANGLARRGMLTATSMGYRIGPRLLWQGMRSRDRQRETITVQPYLQELYACSDAQIAWYAIRCHGELAIAATAFGLADRAIVQATSRLDLSAFGPSLVLTAAGRLHIAHDDELIDRISTTSCPPLTNHSVTDPKRLRALLDAARATGSALEYEQVLRGWSCAAEAVYDTSGDLIGVLGVLGRGFSVARRGLRPKIHRLVTELQTELTGLRP</sequence>
<dbReference type="InterPro" id="IPR036390">
    <property type="entry name" value="WH_DNA-bd_sf"/>
</dbReference>
<evidence type="ECO:0000259" key="5">
    <source>
        <dbReference type="PROSITE" id="PS51078"/>
    </source>
</evidence>
<name>A0A6G9YDL3_9NOCA</name>
<dbReference type="InterPro" id="IPR050707">
    <property type="entry name" value="HTH_MetabolicPath_Reg"/>
</dbReference>
<dbReference type="Gene3D" id="3.30.450.40">
    <property type="match status" value="1"/>
</dbReference>
<feature type="domain" description="IclR-ED" evidence="5">
    <location>
        <begin position="93"/>
        <end position="281"/>
    </location>
</feature>
<evidence type="ECO:0000259" key="4">
    <source>
        <dbReference type="PROSITE" id="PS51077"/>
    </source>
</evidence>
<evidence type="ECO:0000313" key="6">
    <source>
        <dbReference type="EMBL" id="QIS11146.1"/>
    </source>
</evidence>
<dbReference type="InterPro" id="IPR036388">
    <property type="entry name" value="WH-like_DNA-bd_sf"/>
</dbReference>
<dbReference type="KEGG" id="nah:F5544_16335"/>
<evidence type="ECO:0000256" key="3">
    <source>
        <dbReference type="ARBA" id="ARBA00023163"/>
    </source>
</evidence>
<organism evidence="6 7">
    <name type="scientific">Nocardia arthritidis</name>
    <dbReference type="NCBI Taxonomy" id="228602"/>
    <lineage>
        <taxon>Bacteria</taxon>
        <taxon>Bacillati</taxon>
        <taxon>Actinomycetota</taxon>
        <taxon>Actinomycetes</taxon>
        <taxon>Mycobacteriales</taxon>
        <taxon>Nocardiaceae</taxon>
        <taxon>Nocardia</taxon>
    </lineage>
</organism>
<accession>A0A6G9YDL3</accession>
<dbReference type="AlphaFoldDB" id="A0A6G9YDL3"/>
<gene>
    <name evidence="6" type="ORF">F5544_16335</name>
</gene>
<dbReference type="EMBL" id="CP046172">
    <property type="protein sequence ID" value="QIS11146.1"/>
    <property type="molecule type" value="Genomic_DNA"/>
</dbReference>
<dbReference type="GO" id="GO:0003700">
    <property type="term" value="F:DNA-binding transcription factor activity"/>
    <property type="evidence" value="ECO:0007669"/>
    <property type="project" value="TreeGrafter"/>
</dbReference>
<dbReference type="SMART" id="SM00346">
    <property type="entry name" value="HTH_ICLR"/>
    <property type="match status" value="1"/>
</dbReference>
<dbReference type="GO" id="GO:0003677">
    <property type="term" value="F:DNA binding"/>
    <property type="evidence" value="ECO:0007669"/>
    <property type="project" value="UniProtKB-KW"/>
</dbReference>
<dbReference type="Pfam" id="PF01614">
    <property type="entry name" value="IclR_C"/>
    <property type="match status" value="1"/>
</dbReference>
<dbReference type="Proteomes" id="UP000503540">
    <property type="component" value="Chromosome"/>
</dbReference>
<keyword evidence="7" id="KW-1185">Reference proteome</keyword>
<dbReference type="GO" id="GO:0045892">
    <property type="term" value="P:negative regulation of DNA-templated transcription"/>
    <property type="evidence" value="ECO:0007669"/>
    <property type="project" value="TreeGrafter"/>
</dbReference>
<keyword evidence="2" id="KW-0238">DNA-binding</keyword>
<dbReference type="PANTHER" id="PTHR30136">
    <property type="entry name" value="HELIX-TURN-HELIX TRANSCRIPTIONAL REGULATOR, ICLR FAMILY"/>
    <property type="match status" value="1"/>
</dbReference>
<evidence type="ECO:0000256" key="1">
    <source>
        <dbReference type="ARBA" id="ARBA00023015"/>
    </source>
</evidence>
<keyword evidence="3" id="KW-0804">Transcription</keyword>
<dbReference type="Pfam" id="PF09339">
    <property type="entry name" value="HTH_IclR"/>
    <property type="match status" value="1"/>
</dbReference>
<dbReference type="SUPFAM" id="SSF46785">
    <property type="entry name" value="Winged helix' DNA-binding domain"/>
    <property type="match status" value="1"/>
</dbReference>
<dbReference type="InterPro" id="IPR005471">
    <property type="entry name" value="Tscrpt_reg_IclR_N"/>
</dbReference>
<dbReference type="InterPro" id="IPR029016">
    <property type="entry name" value="GAF-like_dom_sf"/>
</dbReference>
<dbReference type="PROSITE" id="PS51077">
    <property type="entry name" value="HTH_ICLR"/>
    <property type="match status" value="1"/>
</dbReference>
<dbReference type="SUPFAM" id="SSF55781">
    <property type="entry name" value="GAF domain-like"/>
    <property type="match status" value="1"/>
</dbReference>
<proteinExistence type="predicted"/>
<dbReference type="PROSITE" id="PS51078">
    <property type="entry name" value="ICLR_ED"/>
    <property type="match status" value="1"/>
</dbReference>
<protein>
    <submittedName>
        <fullName evidence="6">Helix-turn-helix domain-containing protein</fullName>
    </submittedName>
</protein>
<dbReference type="InterPro" id="IPR014757">
    <property type="entry name" value="Tscrpt_reg_IclR_C"/>
</dbReference>
<keyword evidence="1" id="KW-0805">Transcription regulation</keyword>
<reference evidence="6 7" key="1">
    <citation type="journal article" date="2019" name="ACS Chem. Biol.">
        <title>Identification and Mobilization of a Cryptic Antibiotic Biosynthesis Gene Locus from a Human-Pathogenic Nocardia Isolate.</title>
        <authorList>
            <person name="Herisse M."/>
            <person name="Ishida K."/>
            <person name="Porter J.L."/>
            <person name="Howden B."/>
            <person name="Hertweck C."/>
            <person name="Stinear T.P."/>
            <person name="Pidot S.J."/>
        </authorList>
    </citation>
    <scope>NUCLEOTIDE SEQUENCE [LARGE SCALE GENOMIC DNA]</scope>
    <source>
        <strain evidence="6 7">AUSMDU00012717</strain>
    </source>
</reference>
<feature type="domain" description="HTH iclR-type" evidence="4">
    <location>
        <begin position="32"/>
        <end position="92"/>
    </location>
</feature>
<dbReference type="PANTHER" id="PTHR30136:SF35">
    <property type="entry name" value="HTH-TYPE TRANSCRIPTIONAL REGULATOR RV1719"/>
    <property type="match status" value="1"/>
</dbReference>
<evidence type="ECO:0000256" key="2">
    <source>
        <dbReference type="ARBA" id="ARBA00023125"/>
    </source>
</evidence>
<dbReference type="Gene3D" id="1.10.10.10">
    <property type="entry name" value="Winged helix-like DNA-binding domain superfamily/Winged helix DNA-binding domain"/>
    <property type="match status" value="1"/>
</dbReference>